<feature type="transmembrane region" description="Helical" evidence="1">
    <location>
        <begin position="23"/>
        <end position="43"/>
    </location>
</feature>
<evidence type="ECO:0000256" key="1">
    <source>
        <dbReference type="SAM" id="Phobius"/>
    </source>
</evidence>
<dbReference type="Proteomes" id="UP000662818">
    <property type="component" value="Chromosome"/>
</dbReference>
<gene>
    <name evidence="2" type="ORF">CFH99_12100</name>
</gene>
<dbReference type="EMBL" id="CP022295">
    <property type="protein sequence ID" value="QSR26367.1"/>
    <property type="molecule type" value="Genomic_DNA"/>
</dbReference>
<evidence type="ECO:0008006" key="4">
    <source>
        <dbReference type="Google" id="ProtNLM"/>
    </source>
</evidence>
<evidence type="ECO:0000313" key="2">
    <source>
        <dbReference type="EMBL" id="QSR26367.1"/>
    </source>
</evidence>
<name>A0ABX7PKQ7_9ACTN</name>
<keyword evidence="1" id="KW-1133">Transmembrane helix</keyword>
<proteinExistence type="predicted"/>
<evidence type="ECO:0000313" key="3">
    <source>
        <dbReference type="Proteomes" id="UP000662818"/>
    </source>
</evidence>
<reference evidence="2 3" key="1">
    <citation type="submission" date="2017-06" db="EMBL/GenBank/DDBJ databases">
        <title>Complete Genome Sequence of the Soil Carbazole-Degrading Bacterium Nocardioides aromaticivorans IC177.</title>
        <authorList>
            <person name="Vejarano F."/>
            <person name="Suzuki-Minakuchi C."/>
            <person name="Ohtsubo Y."/>
            <person name="Tsuda M."/>
            <person name="Okada K."/>
            <person name="Nojiri H."/>
        </authorList>
    </citation>
    <scope>NUCLEOTIDE SEQUENCE [LARGE SCALE GENOMIC DNA]</scope>
    <source>
        <strain evidence="2 3">IC177</strain>
    </source>
</reference>
<sequence length="614" mass="64564">MAVTLADAVPLPPTEPRRPRRRAAAIAGIVGVAAVVGGGAWAWQVWAAQGPQPAEALPADTLAYVAVDLDPPGGQKVAAYRALKRIPSLAKELGIGSQDDLRKSLVESIAEDGGCDLPWREVEDWAGDRGALAVVPLEEPALVVALQVSDPDGARRGLAKVADSCGDDEFGFTVGDGWAILAETDEIAEQVRADAKDADLAGDQDFKELTGATGDPGVVTLYAAPEAGQALLDVNEEFPFLAFAAYSPLSSLDPVSALITSATFLSEFSEVIDVEAGGGEVEMPEMSPEEEALWGRMDNYDELTRAEQKELDKELADFYEEKYGEDQPLDAESSDEESFDEESLDDEFEAMFEIPEETRKALEDFSGLGGSARFDHGGVELEVVGDPFLTGYEGMYDGTAARDALAVLPADTVVAFGAGFADGWAERAITRGSLLSFDSSEADLISSFEDATGLTPGDLEALGGDTVAFAAKAGFEKAIDHGPAKDVTIAARVTGDPAKIEAALAKVAAKKNVADFASSVRTDDGVVIGPNPSYLAELVDPDETLGGSDGFEDAVSDAKDALAIAYVDLGAGHWLRDLVGGEVEAADVDALSTFAMSVVAEGDQYRYVARLAFE</sequence>
<keyword evidence="3" id="KW-1185">Reference proteome</keyword>
<keyword evidence="1" id="KW-0472">Membrane</keyword>
<keyword evidence="1" id="KW-0812">Transmembrane</keyword>
<accession>A0ABX7PKQ7</accession>
<organism evidence="2 3">
    <name type="scientific">Nocardioides aromaticivorans</name>
    <dbReference type="NCBI Taxonomy" id="200618"/>
    <lineage>
        <taxon>Bacteria</taxon>
        <taxon>Bacillati</taxon>
        <taxon>Actinomycetota</taxon>
        <taxon>Actinomycetes</taxon>
        <taxon>Propionibacteriales</taxon>
        <taxon>Nocardioidaceae</taxon>
        <taxon>Nocardioides</taxon>
    </lineage>
</organism>
<protein>
    <recommendedName>
        <fullName evidence="4">DUF3352 domain-containing protein</fullName>
    </recommendedName>
</protein>